<dbReference type="RefSeq" id="XP_015466442.1">
    <property type="nucleotide sequence ID" value="XM_015612734.1"/>
</dbReference>
<keyword evidence="2" id="KW-1185">Reference proteome</keyword>
<name>A0A0V1PVM5_9ASCO</name>
<evidence type="ECO:0000313" key="2">
    <source>
        <dbReference type="Proteomes" id="UP000054251"/>
    </source>
</evidence>
<organism evidence="1 2">
    <name type="scientific">Debaryomyces fabryi</name>
    <dbReference type="NCBI Taxonomy" id="58627"/>
    <lineage>
        <taxon>Eukaryota</taxon>
        <taxon>Fungi</taxon>
        <taxon>Dikarya</taxon>
        <taxon>Ascomycota</taxon>
        <taxon>Saccharomycotina</taxon>
        <taxon>Pichiomycetes</taxon>
        <taxon>Debaryomycetaceae</taxon>
        <taxon>Debaryomyces</taxon>
    </lineage>
</organism>
<dbReference type="Proteomes" id="UP000054251">
    <property type="component" value="Unassembled WGS sequence"/>
</dbReference>
<accession>A0A0V1PVM5</accession>
<dbReference type="AlphaFoldDB" id="A0A0V1PVM5"/>
<gene>
    <name evidence="1" type="ORF">AC631_03905</name>
</gene>
<reference evidence="1 2" key="1">
    <citation type="submission" date="2015-11" db="EMBL/GenBank/DDBJ databases">
        <title>The genome of Debaryomyces fabryi.</title>
        <authorList>
            <person name="Tafer H."/>
            <person name="Lopandic K."/>
        </authorList>
    </citation>
    <scope>NUCLEOTIDE SEQUENCE [LARGE SCALE GENOMIC DNA]</scope>
    <source>
        <strain evidence="1 2">CBS 789</strain>
    </source>
</reference>
<dbReference type="EMBL" id="LMYN01000092">
    <property type="protein sequence ID" value="KSA00340.1"/>
    <property type="molecule type" value="Genomic_DNA"/>
</dbReference>
<proteinExistence type="predicted"/>
<protein>
    <submittedName>
        <fullName evidence="1">Uncharacterized protein</fullName>
    </submittedName>
</protein>
<dbReference type="OrthoDB" id="4021150at2759"/>
<dbReference type="GeneID" id="26840914"/>
<comment type="caution">
    <text evidence="1">The sequence shown here is derived from an EMBL/GenBank/DDBJ whole genome shotgun (WGS) entry which is preliminary data.</text>
</comment>
<evidence type="ECO:0000313" key="1">
    <source>
        <dbReference type="EMBL" id="KSA00340.1"/>
    </source>
</evidence>
<sequence length="126" mass="14996">MQLKEQLKSERIDFDSYRAGEIGTLNTPELKKCIDISTNSRINIHESDFHDYRLKSLEDYSTYRYDPDNFKSYCPKYYNCSVKEIEAFTAYMTEYFLVDLNNQCIASDFRSNQIDSRLSYDQVFQP</sequence>